<accession>A0A1H0AF31</accession>
<dbReference type="InterPro" id="IPR006341">
    <property type="entry name" value="Spore_gamma"/>
</dbReference>
<sequence length="56" mass="6295">MDKQSKTNAQQVRRQNQQSQAGQGQYGAEFGSETDAQQVRQQNAQSQQRKGQGNQQ</sequence>
<dbReference type="GO" id="GO:0030435">
    <property type="term" value="P:sporulation resulting in formation of a cellular spore"/>
    <property type="evidence" value="ECO:0007669"/>
    <property type="project" value="UniProtKB-KW"/>
</dbReference>
<protein>
    <recommendedName>
        <fullName evidence="2">Small, acid-soluble spore protein gamma-type</fullName>
    </recommendedName>
</protein>
<evidence type="ECO:0000256" key="1">
    <source>
        <dbReference type="ARBA" id="ARBA00006710"/>
    </source>
</evidence>
<evidence type="ECO:0000256" key="3">
    <source>
        <dbReference type="ARBA" id="ARBA00022737"/>
    </source>
</evidence>
<keyword evidence="7" id="KW-1185">Reference proteome</keyword>
<reference evidence="7" key="1">
    <citation type="submission" date="2016-10" db="EMBL/GenBank/DDBJ databases">
        <authorList>
            <person name="Varghese N."/>
            <person name="Submissions S."/>
        </authorList>
    </citation>
    <scope>NUCLEOTIDE SEQUENCE [LARGE SCALE GENOMIC DNA]</scope>
    <source>
        <strain evidence="7">CGMCC 1.6854</strain>
    </source>
</reference>
<dbReference type="Proteomes" id="UP000199544">
    <property type="component" value="Unassembled WGS sequence"/>
</dbReference>
<dbReference type="AlphaFoldDB" id="A0A1H0AF31"/>
<feature type="compositionally biased region" description="Low complexity" evidence="5">
    <location>
        <begin position="36"/>
        <end position="56"/>
    </location>
</feature>
<dbReference type="NCBIfam" id="TIGR01442">
    <property type="entry name" value="SASP_gamma"/>
    <property type="match status" value="1"/>
</dbReference>
<feature type="region of interest" description="Disordered" evidence="5">
    <location>
        <begin position="1"/>
        <end position="56"/>
    </location>
</feature>
<gene>
    <name evidence="6" type="ORF">SAMN04488137_4093</name>
</gene>
<evidence type="ECO:0000256" key="5">
    <source>
        <dbReference type="SAM" id="MobiDB-lite"/>
    </source>
</evidence>
<dbReference type="STRING" id="459525.SAMN04488137_4093"/>
<dbReference type="Pfam" id="PF04259">
    <property type="entry name" value="SASP_gamma"/>
    <property type="match status" value="1"/>
</dbReference>
<keyword evidence="3" id="KW-0677">Repeat</keyword>
<feature type="compositionally biased region" description="Low complexity" evidence="5">
    <location>
        <begin position="8"/>
        <end position="23"/>
    </location>
</feature>
<evidence type="ECO:0000313" key="7">
    <source>
        <dbReference type="Proteomes" id="UP000199544"/>
    </source>
</evidence>
<dbReference type="EMBL" id="FNHW01000002">
    <property type="protein sequence ID" value="SDN32222.1"/>
    <property type="molecule type" value="Genomic_DNA"/>
</dbReference>
<evidence type="ECO:0000313" key="6">
    <source>
        <dbReference type="EMBL" id="SDN32222.1"/>
    </source>
</evidence>
<evidence type="ECO:0000256" key="4">
    <source>
        <dbReference type="ARBA" id="ARBA00022969"/>
    </source>
</evidence>
<keyword evidence="4" id="KW-0749">Sporulation</keyword>
<name>A0A1H0AF31_9BACL</name>
<evidence type="ECO:0000256" key="2">
    <source>
        <dbReference type="ARBA" id="ARBA00014721"/>
    </source>
</evidence>
<organism evidence="6 7">
    <name type="scientific">Fictibacillus solisalsi</name>
    <dbReference type="NCBI Taxonomy" id="459525"/>
    <lineage>
        <taxon>Bacteria</taxon>
        <taxon>Bacillati</taxon>
        <taxon>Bacillota</taxon>
        <taxon>Bacilli</taxon>
        <taxon>Bacillales</taxon>
        <taxon>Fictibacillaceae</taxon>
        <taxon>Fictibacillus</taxon>
    </lineage>
</organism>
<proteinExistence type="inferred from homology"/>
<comment type="similarity">
    <text evidence="1">Belongs to the gamma-type SASP family.</text>
</comment>